<dbReference type="Pfam" id="PF10324">
    <property type="entry name" value="7TM_GPCR_Srw"/>
    <property type="match status" value="1"/>
</dbReference>
<organism evidence="3 4">
    <name type="scientific">Caenorhabditis tropicalis</name>
    <dbReference type="NCBI Taxonomy" id="1561998"/>
    <lineage>
        <taxon>Eukaryota</taxon>
        <taxon>Metazoa</taxon>
        <taxon>Ecdysozoa</taxon>
        <taxon>Nematoda</taxon>
        <taxon>Chromadorea</taxon>
        <taxon>Rhabditida</taxon>
        <taxon>Rhabditina</taxon>
        <taxon>Rhabditomorpha</taxon>
        <taxon>Rhabditoidea</taxon>
        <taxon>Rhabditidae</taxon>
        <taxon>Peloderinae</taxon>
        <taxon>Caenorhabditis</taxon>
    </lineage>
</organism>
<evidence type="ECO:0000313" key="4">
    <source>
        <dbReference type="WBParaSite" id="Csp11.Scaffold629.g16284.t1"/>
    </source>
</evidence>
<keyword evidence="2" id="KW-0472">Membrane</keyword>
<reference evidence="4" key="1">
    <citation type="submission" date="2016-11" db="UniProtKB">
        <authorList>
            <consortium name="WormBaseParasite"/>
        </authorList>
    </citation>
    <scope>IDENTIFICATION</scope>
</reference>
<dbReference type="GO" id="GO:0008528">
    <property type="term" value="F:G protein-coupled peptide receptor activity"/>
    <property type="evidence" value="ECO:0007669"/>
    <property type="project" value="InterPro"/>
</dbReference>
<name>A0A1I7U9P4_9PELO</name>
<evidence type="ECO:0000256" key="1">
    <source>
        <dbReference type="SAM" id="MobiDB-lite"/>
    </source>
</evidence>
<accession>A0A1I7U9P4</accession>
<feature type="region of interest" description="Disordered" evidence="1">
    <location>
        <begin position="57"/>
        <end position="77"/>
    </location>
</feature>
<dbReference type="InterPro" id="IPR019427">
    <property type="entry name" value="7TM_GPCR_serpentine_rcpt_Srw"/>
</dbReference>
<keyword evidence="3" id="KW-1185">Reference proteome</keyword>
<dbReference type="AlphaFoldDB" id="A0A1I7U9P4"/>
<sequence length="77" mass="8687">MVDPKNISVYYIPIDIIGQLYSSGYYMTRRMSIWFALVLAVFGTVTIKFPMSKAIMNPDSNPNETGTDGFERTAVQN</sequence>
<evidence type="ECO:0000256" key="2">
    <source>
        <dbReference type="SAM" id="Phobius"/>
    </source>
</evidence>
<feature type="transmembrane region" description="Helical" evidence="2">
    <location>
        <begin position="31"/>
        <end position="49"/>
    </location>
</feature>
<dbReference type="Proteomes" id="UP000095282">
    <property type="component" value="Unplaced"/>
</dbReference>
<proteinExistence type="predicted"/>
<keyword evidence="2" id="KW-0812">Transmembrane</keyword>
<keyword evidence="2" id="KW-1133">Transmembrane helix</keyword>
<dbReference type="WBParaSite" id="Csp11.Scaffold629.g16284.t1">
    <property type="protein sequence ID" value="Csp11.Scaffold629.g16284.t1"/>
    <property type="gene ID" value="Csp11.Scaffold629.g16284"/>
</dbReference>
<protein>
    <submittedName>
        <fullName evidence="4">Neur_chan_memb domain-containing protein</fullName>
    </submittedName>
</protein>
<evidence type="ECO:0000313" key="3">
    <source>
        <dbReference type="Proteomes" id="UP000095282"/>
    </source>
</evidence>